<evidence type="ECO:0000313" key="5">
    <source>
        <dbReference type="EMBL" id="KAK0670979.1"/>
    </source>
</evidence>
<dbReference type="PANTHER" id="PTHR45964:SF5">
    <property type="entry name" value="WSCD FAMILY MEMBER CG9164"/>
    <property type="match status" value="1"/>
</dbReference>
<dbReference type="InterPro" id="IPR002889">
    <property type="entry name" value="WSC_carb-bd"/>
</dbReference>
<dbReference type="PANTHER" id="PTHR45964">
    <property type="entry name" value="WSCD FAMILY MEMBER CG9164"/>
    <property type="match status" value="1"/>
</dbReference>
<feature type="transmembrane region" description="Helical" evidence="3">
    <location>
        <begin position="78"/>
        <end position="101"/>
    </location>
</feature>
<feature type="region of interest" description="Disordered" evidence="2">
    <location>
        <begin position="122"/>
        <end position="158"/>
    </location>
</feature>
<dbReference type="Proteomes" id="UP001174997">
    <property type="component" value="Unassembled WGS sequence"/>
</dbReference>
<organism evidence="5 6">
    <name type="scientific">Cercophora samala</name>
    <dbReference type="NCBI Taxonomy" id="330535"/>
    <lineage>
        <taxon>Eukaryota</taxon>
        <taxon>Fungi</taxon>
        <taxon>Dikarya</taxon>
        <taxon>Ascomycota</taxon>
        <taxon>Pezizomycotina</taxon>
        <taxon>Sordariomycetes</taxon>
        <taxon>Sordariomycetidae</taxon>
        <taxon>Sordariales</taxon>
        <taxon>Lasiosphaeriaceae</taxon>
        <taxon>Cercophora</taxon>
    </lineage>
</organism>
<keyword evidence="6" id="KW-1185">Reference proteome</keyword>
<evidence type="ECO:0000256" key="1">
    <source>
        <dbReference type="ARBA" id="ARBA00022737"/>
    </source>
</evidence>
<dbReference type="PROSITE" id="PS51212">
    <property type="entry name" value="WSC"/>
    <property type="match status" value="1"/>
</dbReference>
<keyword evidence="3" id="KW-0812">Transmembrane</keyword>
<dbReference type="Pfam" id="PF01822">
    <property type="entry name" value="WSC"/>
    <property type="match status" value="1"/>
</dbReference>
<reference evidence="5" key="1">
    <citation type="submission" date="2023-06" db="EMBL/GenBank/DDBJ databases">
        <title>Genome-scale phylogeny and comparative genomics of the fungal order Sordariales.</title>
        <authorList>
            <consortium name="Lawrence Berkeley National Laboratory"/>
            <person name="Hensen N."/>
            <person name="Bonometti L."/>
            <person name="Westerberg I."/>
            <person name="Brannstrom I.O."/>
            <person name="Guillou S."/>
            <person name="Cros-Aarteil S."/>
            <person name="Calhoun S."/>
            <person name="Haridas S."/>
            <person name="Kuo A."/>
            <person name="Mondo S."/>
            <person name="Pangilinan J."/>
            <person name="Riley R."/>
            <person name="Labutti K."/>
            <person name="Andreopoulos B."/>
            <person name="Lipzen A."/>
            <person name="Chen C."/>
            <person name="Yanf M."/>
            <person name="Daum C."/>
            <person name="Ng V."/>
            <person name="Clum A."/>
            <person name="Steindorff A."/>
            <person name="Ohm R."/>
            <person name="Martin F."/>
            <person name="Silar P."/>
            <person name="Natvig D."/>
            <person name="Lalanne C."/>
            <person name="Gautier V."/>
            <person name="Ament-Velasquez S.L."/>
            <person name="Kruys A."/>
            <person name="Hutchinson M.I."/>
            <person name="Powell A.J."/>
            <person name="Barry K."/>
            <person name="Miller A.N."/>
            <person name="Grigoriev I.V."/>
            <person name="Debuchy R."/>
            <person name="Gladieux P."/>
            <person name="Thoren M.H."/>
            <person name="Johannesson H."/>
        </authorList>
    </citation>
    <scope>NUCLEOTIDE SEQUENCE</scope>
    <source>
        <strain evidence="5">CBS 307.81</strain>
    </source>
</reference>
<sequence>MIGDNARQYPSSPQSPHDPSGIEVYNGHHTAPIPVYPPSTSSYTDTYAYHSYPKAPPAVEQQDSETPERKLCKIRISVFLIVISGLLILVTAGLALVAGLYGSKIASLEQAVPSLAGSIVTTLPDSPNDDNSNRNNTTPTTTSPARSSPSPSSGATPTGPLPAISTHIIVPNYKYVGCYVDDLERILTQGFAETGSIKMTNQACADYCGDKTKYFGTEAGQQCYCGNLIAERAIKANEWNCNVQCEGRRGRLQEICGGNFFVGVWERVG</sequence>
<name>A0AA39ZH70_9PEZI</name>
<keyword evidence="1" id="KW-0677">Repeat</keyword>
<dbReference type="AlphaFoldDB" id="A0AA39ZH70"/>
<evidence type="ECO:0000313" key="6">
    <source>
        <dbReference type="Proteomes" id="UP001174997"/>
    </source>
</evidence>
<feature type="compositionally biased region" description="Polar residues" evidence="2">
    <location>
        <begin position="8"/>
        <end position="17"/>
    </location>
</feature>
<keyword evidence="3" id="KW-0472">Membrane</keyword>
<accession>A0AA39ZH70</accession>
<protein>
    <submittedName>
        <fullName evidence="5">WSC domain-containing protein</fullName>
    </submittedName>
</protein>
<proteinExistence type="predicted"/>
<feature type="region of interest" description="Disordered" evidence="2">
    <location>
        <begin position="1"/>
        <end position="29"/>
    </location>
</feature>
<gene>
    <name evidence="5" type="ORF">QBC41DRAFT_387210</name>
</gene>
<feature type="domain" description="WSC" evidence="4">
    <location>
        <begin position="172"/>
        <end position="268"/>
    </location>
</feature>
<dbReference type="SMART" id="SM00321">
    <property type="entry name" value="WSC"/>
    <property type="match status" value="1"/>
</dbReference>
<evidence type="ECO:0000259" key="4">
    <source>
        <dbReference type="PROSITE" id="PS51212"/>
    </source>
</evidence>
<comment type="caution">
    <text evidence="5">The sequence shown here is derived from an EMBL/GenBank/DDBJ whole genome shotgun (WGS) entry which is preliminary data.</text>
</comment>
<dbReference type="EMBL" id="JAULSY010000025">
    <property type="protein sequence ID" value="KAK0670979.1"/>
    <property type="molecule type" value="Genomic_DNA"/>
</dbReference>
<keyword evidence="3" id="KW-1133">Transmembrane helix</keyword>
<dbReference type="InterPro" id="IPR051589">
    <property type="entry name" value="Sialate-O-sulfotransferase"/>
</dbReference>
<evidence type="ECO:0000256" key="2">
    <source>
        <dbReference type="SAM" id="MobiDB-lite"/>
    </source>
</evidence>
<evidence type="ECO:0000256" key="3">
    <source>
        <dbReference type="SAM" id="Phobius"/>
    </source>
</evidence>